<reference evidence="1 2" key="1">
    <citation type="submission" date="2024-01" db="EMBL/GenBank/DDBJ databases">
        <title>The complete chloroplast genome sequence of Lithospermum erythrorhizon: insights into the phylogenetic relationship among Boraginaceae species and the maternal lineages of purple gromwells.</title>
        <authorList>
            <person name="Okada T."/>
            <person name="Watanabe K."/>
        </authorList>
    </citation>
    <scope>NUCLEOTIDE SEQUENCE [LARGE SCALE GENOMIC DNA]</scope>
</reference>
<organism evidence="1 2">
    <name type="scientific">Lithospermum erythrorhizon</name>
    <name type="common">Purple gromwell</name>
    <name type="synonym">Lithospermum officinale var. erythrorhizon</name>
    <dbReference type="NCBI Taxonomy" id="34254"/>
    <lineage>
        <taxon>Eukaryota</taxon>
        <taxon>Viridiplantae</taxon>
        <taxon>Streptophyta</taxon>
        <taxon>Embryophyta</taxon>
        <taxon>Tracheophyta</taxon>
        <taxon>Spermatophyta</taxon>
        <taxon>Magnoliopsida</taxon>
        <taxon>eudicotyledons</taxon>
        <taxon>Gunneridae</taxon>
        <taxon>Pentapetalae</taxon>
        <taxon>asterids</taxon>
        <taxon>lamiids</taxon>
        <taxon>Boraginales</taxon>
        <taxon>Boraginaceae</taxon>
        <taxon>Boraginoideae</taxon>
        <taxon>Lithospermeae</taxon>
        <taxon>Lithospermum</taxon>
    </lineage>
</organism>
<evidence type="ECO:0000313" key="2">
    <source>
        <dbReference type="Proteomes" id="UP001454036"/>
    </source>
</evidence>
<gene>
    <name evidence="1" type="ORF">LIER_23906</name>
</gene>
<evidence type="ECO:0000313" key="1">
    <source>
        <dbReference type="EMBL" id="GAA0169409.1"/>
    </source>
</evidence>
<accession>A0AAV3QZC9</accession>
<sequence>MGELEPKSGVNFLKKEGVNPWLSGEEKVKEAFKDDHSKLAADLYTRSFAPKQYAVSGLVHNPTEGSNSSTQTRDGDTLNLATKEEGGVFEIVKKVAVVAGVALVGWGISKLLGEDPSSEPERKTMKAPGNDYRIIRDVFESNAKGYFKGEREKKKMARKL</sequence>
<name>A0AAV3QZC9_LITER</name>
<dbReference type="AlphaFoldDB" id="A0AAV3QZC9"/>
<dbReference type="Proteomes" id="UP001454036">
    <property type="component" value="Unassembled WGS sequence"/>
</dbReference>
<keyword evidence="2" id="KW-1185">Reference proteome</keyword>
<protein>
    <submittedName>
        <fullName evidence="1">Uncharacterized protein</fullName>
    </submittedName>
</protein>
<proteinExistence type="predicted"/>
<comment type="caution">
    <text evidence="1">The sequence shown here is derived from an EMBL/GenBank/DDBJ whole genome shotgun (WGS) entry which is preliminary data.</text>
</comment>
<dbReference type="EMBL" id="BAABME010006836">
    <property type="protein sequence ID" value="GAA0169409.1"/>
    <property type="molecule type" value="Genomic_DNA"/>
</dbReference>